<accession>A0ABP7XX48</accession>
<evidence type="ECO:0000256" key="1">
    <source>
        <dbReference type="SAM" id="MobiDB-lite"/>
    </source>
</evidence>
<evidence type="ECO:0000313" key="3">
    <source>
        <dbReference type="Proteomes" id="UP001501845"/>
    </source>
</evidence>
<proteinExistence type="predicted"/>
<feature type="compositionally biased region" description="Pro residues" evidence="1">
    <location>
        <begin position="495"/>
        <end position="523"/>
    </location>
</feature>
<reference evidence="3" key="1">
    <citation type="journal article" date="2019" name="Int. J. Syst. Evol. Microbiol.">
        <title>The Global Catalogue of Microorganisms (GCM) 10K type strain sequencing project: providing services to taxonomists for standard genome sequencing and annotation.</title>
        <authorList>
            <consortium name="The Broad Institute Genomics Platform"/>
            <consortium name="The Broad Institute Genome Sequencing Center for Infectious Disease"/>
            <person name="Wu L."/>
            <person name="Ma J."/>
        </authorList>
    </citation>
    <scope>NUCLEOTIDE SEQUENCE [LARGE SCALE GENOMIC DNA]</scope>
    <source>
        <strain evidence="3">JCM 17589</strain>
    </source>
</reference>
<gene>
    <name evidence="2" type="ORF">GCM10022285_12530</name>
</gene>
<dbReference type="RefSeq" id="WP_346155624.1">
    <property type="nucleotide sequence ID" value="NZ_BAABBU010000006.1"/>
</dbReference>
<feature type="compositionally biased region" description="Pro residues" evidence="1">
    <location>
        <begin position="355"/>
        <end position="367"/>
    </location>
</feature>
<organism evidence="2 3">
    <name type="scientific">Streptomyces tunisiensis</name>
    <dbReference type="NCBI Taxonomy" id="948699"/>
    <lineage>
        <taxon>Bacteria</taxon>
        <taxon>Bacillati</taxon>
        <taxon>Actinomycetota</taxon>
        <taxon>Actinomycetes</taxon>
        <taxon>Kitasatosporales</taxon>
        <taxon>Streptomycetaceae</taxon>
        <taxon>Streptomyces</taxon>
    </lineage>
</organism>
<keyword evidence="3" id="KW-1185">Reference proteome</keyword>
<comment type="caution">
    <text evidence="2">The sequence shown here is derived from an EMBL/GenBank/DDBJ whole genome shotgun (WGS) entry which is preliminary data.</text>
</comment>
<feature type="compositionally biased region" description="Polar residues" evidence="1">
    <location>
        <begin position="397"/>
        <end position="417"/>
    </location>
</feature>
<sequence>MVTPAQPGRPGNTTAPDDRVHQIVFRWAGNLGHRGAGISAVAHSCPEPEARALADRLGPVLRVMGGEQRPSLVRHILPGGRVLLVRRTPGSDAQGRDSTVCHALLGPAKYLVPLYCVSLGAAPWTPPGWADQVTGVIEPVSREELNTLATRMRDRMGENVHLVRRPLLCLVAQFLRTPGARLSALVGELDESLAEAYARAGERRPVPPSEELPEPALLVLWGLWWIFGSSLDRDAGSWQFATFDTMDDQPYRVVFVPAWRVSPTEDGRLRRIDLLDPGADRAAELATTLVDHYLYWRSDVKYRRLLDTDPNSADPAHRRFHDLLRDVWPGRYDGAGGTDTGPVPVATPAQVRAPAPSPAPAPVPAPSVPVQEHSQDPAPAHRQQPQPDVQQFPGRQPTGQASVSDPSWTSPSEWRQQQAEDVRSAPRQPGPEPEPEPETAGQEATGTAEGTDCSLEAPDGRPAEAQGPCGSVPAVRREQPAHGVPSGPVTHHGHPGPPTTPTPYPPPPTTPAPYPPPPSAPPEFHPRVDAPATRGTTVDGAGFTTVPGRGSITDRLTPERQRALRDEALPVLFDQPVAGRSTVKFRVHRGRRARLGMPQVRALADDLTCATNRAGHAADLRHKTEERLSQTHHEDLLSLLRQPLTYAAQNIVLEHLPHAVQTEETARDLLAGLLAVDFRVTPRLDHSDPYAADLHTRRIARMVRWFFTWLVDPRTTKYEVPRLTKYLRSIASSDAPEDHHILQELLIDAEENRIPDLPRETWLAVTRALYEKAHAVQRH</sequence>
<evidence type="ECO:0000313" key="2">
    <source>
        <dbReference type="EMBL" id="GAA4127252.1"/>
    </source>
</evidence>
<dbReference type="Proteomes" id="UP001501845">
    <property type="component" value="Unassembled WGS sequence"/>
</dbReference>
<name>A0ABP7XX48_9ACTN</name>
<protein>
    <submittedName>
        <fullName evidence="2">Uncharacterized protein</fullName>
    </submittedName>
</protein>
<dbReference type="EMBL" id="BAABBU010000006">
    <property type="protein sequence ID" value="GAA4127252.1"/>
    <property type="molecule type" value="Genomic_DNA"/>
</dbReference>
<feature type="region of interest" description="Disordered" evidence="1">
    <location>
        <begin position="331"/>
        <end position="556"/>
    </location>
</feature>